<comment type="caution">
    <text evidence="9">The sequence shown here is derived from an EMBL/GenBank/DDBJ whole genome shotgun (WGS) entry which is preliminary data.</text>
</comment>
<feature type="domain" description="DM10" evidence="8">
    <location>
        <begin position="231"/>
        <end position="371"/>
    </location>
</feature>
<dbReference type="Pfam" id="PF06565">
    <property type="entry name" value="DM10_dom"/>
    <property type="match status" value="3"/>
</dbReference>
<evidence type="ECO:0000313" key="10">
    <source>
        <dbReference type="Proteomes" id="UP001372834"/>
    </source>
</evidence>
<reference evidence="9 10" key="1">
    <citation type="submission" date="2023-10" db="EMBL/GenBank/DDBJ databases">
        <title>Genomes of two closely related lineages of the louse Polyplax serrata with different host specificities.</title>
        <authorList>
            <person name="Martinu J."/>
            <person name="Tarabai H."/>
            <person name="Stefka J."/>
            <person name="Hypsa V."/>
        </authorList>
    </citation>
    <scope>NUCLEOTIDE SEQUENCE [LARGE SCALE GENOMIC DNA]</scope>
    <source>
        <strain evidence="9">HR10_N</strain>
    </source>
</reference>
<dbReference type="EMBL" id="JAWJWE010000001">
    <property type="protein sequence ID" value="KAK6644520.1"/>
    <property type="molecule type" value="Genomic_DNA"/>
</dbReference>
<dbReference type="PROSITE" id="PS51336">
    <property type="entry name" value="DM10"/>
    <property type="match status" value="3"/>
</dbReference>
<evidence type="ECO:0000259" key="8">
    <source>
        <dbReference type="PROSITE" id="PS51336"/>
    </source>
</evidence>
<name>A0AAN8SD01_POLSC</name>
<comment type="function">
    <text evidence="6">Microtubule inner protein (MIP) part of the dynein-decorated doublet microtubules (DMTs) in cilia axoneme, which is required for motile cilia beating.</text>
</comment>
<dbReference type="SMART" id="SM00676">
    <property type="entry name" value="DM10"/>
    <property type="match status" value="3"/>
</dbReference>
<dbReference type="SUPFAM" id="SSF47473">
    <property type="entry name" value="EF-hand"/>
    <property type="match status" value="1"/>
</dbReference>
<feature type="domain" description="DM10" evidence="8">
    <location>
        <begin position="435"/>
        <end position="542"/>
    </location>
</feature>
<keyword evidence="4" id="KW-0206">Cytoskeleton</keyword>
<evidence type="ECO:0000313" key="9">
    <source>
        <dbReference type="EMBL" id="KAK6644520.1"/>
    </source>
</evidence>
<keyword evidence="2" id="KW-0963">Cytoplasm</keyword>
<dbReference type="Proteomes" id="UP001372834">
    <property type="component" value="Unassembled WGS sequence"/>
</dbReference>
<comment type="subcellular location">
    <subcellularLocation>
        <location evidence="1">Cytoplasm</location>
        <location evidence="1">Cytoskeleton</location>
        <location evidence="1">Cilium axoneme</location>
    </subcellularLocation>
</comment>
<sequence length="778" mass="89899">MIRSAKLPFLPGYDFSREVGQTRFHKSTQFEYLGGLVPYLSEADRPGCGGYPLSWVTPDTTPSLYPRRECVELPGWLAYDKQILTFEAYFQEALWEVDKCPFQIRKVKIFYFPEDGTIQVNEPKVDNSGMTQGVLIARQRIRFPKPMDHGFYDMIDFNIGKNVELFGRVFRIVNCDKFTRNFLNRMGIFVGDPLSYPTDPFRAEEEKKKMGLLGKKPRKTPPALGRYLEFDKKVLRFYGYWDDRPSQYGYVHKLEIHYFLSDDTIEIHEIIPPNSGIDSGSQFLRRMKLPKNYEKLPGPGETEPSSLLNVWPTGFLKGRYVVDPISFTSDTNAGCYKENDLAIGVALNVFGRKVVLTDCDEYTKEYYRTTYGIETFDTIPTPDDNNLIVSKEKEIPPWNGYGSYEDSEGNCKKVMPVAPKKDIFKFLSKGRMGVDSHILRFKAKMISIEQCNQDRTFVISYYLTDDQISIYERAARNSGYASRSFYSKREIFKPDQERFVSVKPETFQKSDLWVGNIVKFEGFSFKIISADEYCLRYMELHNQEFPKSNVKLILDKIREKIRPIYKEFINTNLMSCEQSQDGFGALSFCELKRALLNLFGNEITEQEIITVARQFRLQTPERRLTKTEVVEACRTECRKKLWMGLDRLRENLNYKDSCCTGFVPQQIALSLCKGAKVPIMTDFLNTIFEMVNKNECGDVSLDDLLNFFDTQRGPSKPTAPFNHSREFSELARLKGNYDYSWIDCNCFIKSIGLEEELATDGHAQGTENVQTTTNQTLT</sequence>
<evidence type="ECO:0000256" key="2">
    <source>
        <dbReference type="ARBA" id="ARBA00022490"/>
    </source>
</evidence>
<gene>
    <name evidence="9" type="ORF">RUM43_000787</name>
</gene>
<dbReference type="PANTHER" id="PTHR12086">
    <property type="entry name" value="EF-HAND DOMAIN C-TERMINAL CONTAINING PROTEIN"/>
    <property type="match status" value="1"/>
</dbReference>
<evidence type="ECO:0000256" key="3">
    <source>
        <dbReference type="ARBA" id="ARBA00022737"/>
    </source>
</evidence>
<dbReference type="Gene3D" id="2.30.29.170">
    <property type="match status" value="3"/>
</dbReference>
<evidence type="ECO:0000256" key="6">
    <source>
        <dbReference type="ARBA" id="ARBA00035003"/>
    </source>
</evidence>
<keyword evidence="5" id="KW-0966">Cell projection</keyword>
<dbReference type="InterPro" id="IPR006602">
    <property type="entry name" value="DM10_dom"/>
</dbReference>
<dbReference type="GO" id="GO:0005874">
    <property type="term" value="C:microtubule"/>
    <property type="evidence" value="ECO:0007669"/>
    <property type="project" value="TreeGrafter"/>
</dbReference>
<proteinExistence type="predicted"/>
<dbReference type="AlphaFoldDB" id="A0AAN8SD01"/>
<feature type="domain" description="DM10" evidence="8">
    <location>
        <begin position="80"/>
        <end position="187"/>
    </location>
</feature>
<dbReference type="FunFam" id="2.30.29.170:FF:000004">
    <property type="entry name" value="EF-hand domain containing 2"/>
    <property type="match status" value="1"/>
</dbReference>
<dbReference type="InterPro" id="IPR040193">
    <property type="entry name" value="EFHC1/EFHC2/EFHB"/>
</dbReference>
<evidence type="ECO:0000256" key="5">
    <source>
        <dbReference type="ARBA" id="ARBA00023273"/>
    </source>
</evidence>
<dbReference type="GO" id="GO:0010975">
    <property type="term" value="P:regulation of neuron projection development"/>
    <property type="evidence" value="ECO:0007669"/>
    <property type="project" value="TreeGrafter"/>
</dbReference>
<evidence type="ECO:0000256" key="4">
    <source>
        <dbReference type="ARBA" id="ARBA00023212"/>
    </source>
</evidence>
<evidence type="ECO:0000256" key="1">
    <source>
        <dbReference type="ARBA" id="ARBA00004430"/>
    </source>
</evidence>
<protein>
    <recommendedName>
        <fullName evidence="7">EF-hand domain-containing family member C2</fullName>
    </recommendedName>
</protein>
<dbReference type="PANTHER" id="PTHR12086:SF11">
    <property type="entry name" value="EF-HAND DOMAIN-CONTAINING FAMILY MEMBER C2"/>
    <property type="match status" value="1"/>
</dbReference>
<dbReference type="InterPro" id="IPR011992">
    <property type="entry name" value="EF-hand-dom_pair"/>
</dbReference>
<evidence type="ECO:0000256" key="7">
    <source>
        <dbReference type="ARBA" id="ARBA00039880"/>
    </source>
</evidence>
<organism evidence="9 10">
    <name type="scientific">Polyplax serrata</name>
    <name type="common">Common mouse louse</name>
    <dbReference type="NCBI Taxonomy" id="468196"/>
    <lineage>
        <taxon>Eukaryota</taxon>
        <taxon>Metazoa</taxon>
        <taxon>Ecdysozoa</taxon>
        <taxon>Arthropoda</taxon>
        <taxon>Hexapoda</taxon>
        <taxon>Insecta</taxon>
        <taxon>Pterygota</taxon>
        <taxon>Neoptera</taxon>
        <taxon>Paraneoptera</taxon>
        <taxon>Psocodea</taxon>
        <taxon>Troctomorpha</taxon>
        <taxon>Phthiraptera</taxon>
        <taxon>Anoplura</taxon>
        <taxon>Polyplacidae</taxon>
        <taxon>Polyplax</taxon>
    </lineage>
</organism>
<dbReference type="FunFam" id="2.30.29.170:FF:000002">
    <property type="entry name" value="EF-hand domain (C-terminal) containing 1"/>
    <property type="match status" value="1"/>
</dbReference>
<accession>A0AAN8SD01</accession>
<keyword evidence="3" id="KW-0677">Repeat</keyword>
<dbReference type="GO" id="GO:0005930">
    <property type="term" value="C:axoneme"/>
    <property type="evidence" value="ECO:0007669"/>
    <property type="project" value="UniProtKB-SubCell"/>
</dbReference>